<feature type="region of interest" description="Disordered" evidence="1">
    <location>
        <begin position="421"/>
        <end position="460"/>
    </location>
</feature>
<dbReference type="GO" id="GO:0016747">
    <property type="term" value="F:acyltransferase activity, transferring groups other than amino-acyl groups"/>
    <property type="evidence" value="ECO:0007669"/>
    <property type="project" value="InterPro"/>
</dbReference>
<dbReference type="InterPro" id="IPR002656">
    <property type="entry name" value="Acyl_transf_3_dom"/>
</dbReference>
<evidence type="ECO:0000313" key="5">
    <source>
        <dbReference type="Proteomes" id="UP000321797"/>
    </source>
</evidence>
<dbReference type="EMBL" id="SSGD01000038">
    <property type="protein sequence ID" value="TXI57339.1"/>
    <property type="molecule type" value="Genomic_DNA"/>
</dbReference>
<keyword evidence="4" id="KW-0808">Transferase</keyword>
<keyword evidence="2" id="KW-0472">Membrane</keyword>
<protein>
    <submittedName>
        <fullName evidence="4">Acyltransferase</fullName>
    </submittedName>
</protein>
<dbReference type="OrthoDB" id="9796461at2"/>
<keyword evidence="4" id="KW-0012">Acyltransferase</keyword>
<name>A0A5C7Y606_9MYCO</name>
<dbReference type="AlphaFoldDB" id="A0A5C7Y606"/>
<dbReference type="GO" id="GO:0016020">
    <property type="term" value="C:membrane"/>
    <property type="evidence" value="ECO:0007669"/>
    <property type="project" value="TreeGrafter"/>
</dbReference>
<evidence type="ECO:0000256" key="2">
    <source>
        <dbReference type="SAM" id="Phobius"/>
    </source>
</evidence>
<feature type="transmembrane region" description="Helical" evidence="2">
    <location>
        <begin position="282"/>
        <end position="301"/>
    </location>
</feature>
<evidence type="ECO:0000313" key="4">
    <source>
        <dbReference type="EMBL" id="TXI57339.1"/>
    </source>
</evidence>
<organism evidence="4 5">
    <name type="scientific">Mycolicibacter arupensis</name>
    <dbReference type="NCBI Taxonomy" id="342002"/>
    <lineage>
        <taxon>Bacteria</taxon>
        <taxon>Bacillati</taxon>
        <taxon>Actinomycetota</taxon>
        <taxon>Actinomycetes</taxon>
        <taxon>Mycobacteriales</taxon>
        <taxon>Mycobacteriaceae</taxon>
        <taxon>Mycolicibacter</taxon>
    </lineage>
</organism>
<accession>A0A5C7Y606</accession>
<feature type="domain" description="Acyltransferase 3" evidence="3">
    <location>
        <begin position="49"/>
        <end position="401"/>
    </location>
</feature>
<evidence type="ECO:0000259" key="3">
    <source>
        <dbReference type="Pfam" id="PF01757"/>
    </source>
</evidence>
<evidence type="ECO:0000256" key="1">
    <source>
        <dbReference type="SAM" id="MobiDB-lite"/>
    </source>
</evidence>
<dbReference type="PANTHER" id="PTHR23028:SF53">
    <property type="entry name" value="ACYL_TRANSF_3 DOMAIN-CONTAINING PROTEIN"/>
    <property type="match status" value="1"/>
</dbReference>
<feature type="transmembrane region" description="Helical" evidence="2">
    <location>
        <begin position="313"/>
        <end position="335"/>
    </location>
</feature>
<dbReference type="Pfam" id="PF01757">
    <property type="entry name" value="Acyl_transf_3"/>
    <property type="match status" value="1"/>
</dbReference>
<feature type="transmembrane region" description="Helical" evidence="2">
    <location>
        <begin position="381"/>
        <end position="404"/>
    </location>
</feature>
<feature type="transmembrane region" description="Helical" evidence="2">
    <location>
        <begin position="225"/>
        <end position="246"/>
    </location>
</feature>
<dbReference type="Proteomes" id="UP000321797">
    <property type="component" value="Unassembled WGS sequence"/>
</dbReference>
<keyword evidence="2" id="KW-1133">Transmembrane helix</keyword>
<feature type="transmembrane region" description="Helical" evidence="2">
    <location>
        <begin position="342"/>
        <end position="361"/>
    </location>
</feature>
<feature type="transmembrane region" description="Helical" evidence="2">
    <location>
        <begin position="89"/>
        <end position="109"/>
    </location>
</feature>
<keyword evidence="2" id="KW-0812">Transmembrane</keyword>
<dbReference type="GO" id="GO:0009103">
    <property type="term" value="P:lipopolysaccharide biosynthetic process"/>
    <property type="evidence" value="ECO:0007669"/>
    <property type="project" value="TreeGrafter"/>
</dbReference>
<feature type="transmembrane region" description="Helical" evidence="2">
    <location>
        <begin position="193"/>
        <end position="213"/>
    </location>
</feature>
<reference evidence="4 5" key="1">
    <citation type="submission" date="2018-09" db="EMBL/GenBank/DDBJ databases">
        <title>Metagenome Assembled Genomes from an Advanced Water Purification Facility.</title>
        <authorList>
            <person name="Stamps B.W."/>
            <person name="Spear J.R."/>
        </authorList>
    </citation>
    <scope>NUCLEOTIDE SEQUENCE [LARGE SCALE GENOMIC DNA]</scope>
    <source>
        <strain evidence="4">Bin_29_2</strain>
    </source>
</reference>
<proteinExistence type="predicted"/>
<dbReference type="InterPro" id="IPR050879">
    <property type="entry name" value="Acyltransferase_3"/>
</dbReference>
<feature type="transmembrane region" description="Helical" evidence="2">
    <location>
        <begin position="252"/>
        <end position="270"/>
    </location>
</feature>
<dbReference type="PANTHER" id="PTHR23028">
    <property type="entry name" value="ACETYLTRANSFERASE"/>
    <property type="match status" value="1"/>
</dbReference>
<feature type="transmembrane region" description="Helical" evidence="2">
    <location>
        <begin position="130"/>
        <end position="149"/>
    </location>
</feature>
<comment type="caution">
    <text evidence="4">The sequence shown here is derived from an EMBL/GenBank/DDBJ whole genome shotgun (WGS) entry which is preliminary data.</text>
</comment>
<gene>
    <name evidence="4" type="ORF">E6Q54_08145</name>
</gene>
<sequence>MVPLLVCDGCRPPGCGWPTPGRLGGPAPEAARTCGAHRRKSVVRSGEIKALTGLRIIAAVWVVLFHFRPLLHLASPTLSDALAPVLDRGAQGVDLFFILSGFVLTWNYLERMGEAFSARATVHFLWLRLARVWPIYLVTMHLALLWVIFTLHVGHVPTEDLSSITAISYVRQVLLVQLWFEPFFDGSSWDGPAWSISAEWLAYLLFGVLVLAVYRMMRVTSARGLAALAIIASLPPLLLLLATGQFYTPWSWLPRIVMQFTAGALACAAVRKVNPGESARRAAGYCSALLIAVMVGVLYYFDAHPISGLYDSGGLVDVLFVPLVMALAIGIGSLPALLSTRVMVYGGQISFCLYMVHELVHTSWNWAAQQFEIVLADGATGAKWMVCGVLVAATLLSALLFHSVEEPGRHWMRRMIGARPESADVTPDEDPLAVEPVENSPDTGEARLDEPAVAAPATLR</sequence>
<feature type="transmembrane region" description="Helical" evidence="2">
    <location>
        <begin position="48"/>
        <end position="69"/>
    </location>
</feature>